<organism evidence="1 2">
    <name type="scientific">Mycoplasma haemofelis (strain Langford 1)</name>
    <name type="common">Haemobartonella felis</name>
    <dbReference type="NCBI Taxonomy" id="941640"/>
    <lineage>
        <taxon>Bacteria</taxon>
        <taxon>Bacillati</taxon>
        <taxon>Mycoplasmatota</taxon>
        <taxon>Mollicutes</taxon>
        <taxon>Mycoplasmataceae</taxon>
        <taxon>Mycoplasma</taxon>
    </lineage>
</organism>
<sequence>MAISNLTKGAALLGGAGSAVGGYSLFNHLSSSPKQEKAITSIEDKLNNEGYTLLNFENTSGEGWNKIKDAYGKESDDSKRFSGVNKSGDGTLDGIKNSCLKYLKGDATDESGYKLSRRWCIVPVSVKSRLGESALLKTDNSDSGDNGNWDKLVSKNESEGANKFVTFTSSADTNKKREEIKKQCETKAAVETTDATFDETLKSVSLWCTSEAATK</sequence>
<dbReference type="AlphaFoldDB" id="E8ZGZ9"/>
<name>E8ZGZ9_MYCHL</name>
<dbReference type="KEGG" id="mha:HF1_04120"/>
<reference evidence="1 2" key="1">
    <citation type="journal article" date="2011" name="J. Bacteriol.">
        <title>Complete genome sequence of Mycoplasma haemofelis, a hemotropic mycoplasma.</title>
        <authorList>
            <person name="Barker E.N."/>
            <person name="Helps C.R."/>
            <person name="Peters I.R."/>
            <person name="Darby A.C."/>
            <person name="Radford A.D."/>
            <person name="Tasker S."/>
        </authorList>
    </citation>
    <scope>NUCLEOTIDE SEQUENCE [LARGE SCALE GENOMIC DNA]</scope>
    <source>
        <strain evidence="1 2">Langford 1</strain>
    </source>
</reference>
<gene>
    <name evidence="1" type="ordered locus">HF1_04120</name>
</gene>
<protein>
    <submittedName>
        <fullName evidence="1">Uncharacterized protein</fullName>
    </submittedName>
</protein>
<accession>E8ZGZ9</accession>
<evidence type="ECO:0000313" key="1">
    <source>
        <dbReference type="EMBL" id="CBY92420.1"/>
    </source>
</evidence>
<evidence type="ECO:0000313" key="2">
    <source>
        <dbReference type="Proteomes" id="UP000008637"/>
    </source>
</evidence>
<dbReference type="OrthoDB" id="9824831at2"/>
<proteinExistence type="predicted"/>
<keyword evidence="2" id="KW-1185">Reference proteome</keyword>
<dbReference type="HOGENOM" id="CLU_098620_3_0_14"/>
<dbReference type="Proteomes" id="UP000008637">
    <property type="component" value="Chromosome"/>
</dbReference>
<dbReference type="EMBL" id="FR773153">
    <property type="protein sequence ID" value="CBY92420.1"/>
    <property type="molecule type" value="Genomic_DNA"/>
</dbReference>